<accession>A0ABQ9E584</accession>
<comment type="caution">
    <text evidence="3">The sequence shown here is derived from an EMBL/GenBank/DDBJ whole genome shotgun (WGS) entry which is preliminary data.</text>
</comment>
<feature type="domain" description="Copper type II ascorbate-dependent monooxygenase C-terminal" evidence="2">
    <location>
        <begin position="34"/>
        <end position="100"/>
    </location>
</feature>
<evidence type="ECO:0000313" key="4">
    <source>
        <dbReference type="Proteomes" id="UP001217089"/>
    </source>
</evidence>
<evidence type="ECO:0000259" key="2">
    <source>
        <dbReference type="Pfam" id="PF03712"/>
    </source>
</evidence>
<organism evidence="3 4">
    <name type="scientific">Tegillarca granosa</name>
    <name type="common">Malaysian cockle</name>
    <name type="synonym">Anadara granosa</name>
    <dbReference type="NCBI Taxonomy" id="220873"/>
    <lineage>
        <taxon>Eukaryota</taxon>
        <taxon>Metazoa</taxon>
        <taxon>Spiralia</taxon>
        <taxon>Lophotrochozoa</taxon>
        <taxon>Mollusca</taxon>
        <taxon>Bivalvia</taxon>
        <taxon>Autobranchia</taxon>
        <taxon>Pteriomorphia</taxon>
        <taxon>Arcoida</taxon>
        <taxon>Arcoidea</taxon>
        <taxon>Arcidae</taxon>
        <taxon>Tegillarca</taxon>
    </lineage>
</organism>
<proteinExistence type="predicted"/>
<dbReference type="InterPro" id="IPR024548">
    <property type="entry name" value="Cu2_monoox_C"/>
</dbReference>
<reference evidence="3 4" key="1">
    <citation type="submission" date="2022-12" db="EMBL/GenBank/DDBJ databases">
        <title>Chromosome-level genome of Tegillarca granosa.</title>
        <authorList>
            <person name="Kim J."/>
        </authorList>
    </citation>
    <scope>NUCLEOTIDE SEQUENCE [LARGE SCALE GENOMIC DNA]</scope>
    <source>
        <strain evidence="3">Teg-2019</strain>
        <tissue evidence="3">Adductor muscle</tissue>
    </source>
</reference>
<name>A0ABQ9E584_TEGGR</name>
<evidence type="ECO:0000313" key="3">
    <source>
        <dbReference type="EMBL" id="KAJ8300442.1"/>
    </source>
</evidence>
<gene>
    <name evidence="3" type="ORF">KUTeg_021961</name>
</gene>
<dbReference type="Pfam" id="PF03712">
    <property type="entry name" value="Cu2_monoox_C"/>
    <property type="match status" value="1"/>
</dbReference>
<dbReference type="EMBL" id="JARBDR010000919">
    <property type="protein sequence ID" value="KAJ8300442.1"/>
    <property type="molecule type" value="Genomic_DNA"/>
</dbReference>
<evidence type="ECO:0000256" key="1">
    <source>
        <dbReference type="ARBA" id="ARBA00023157"/>
    </source>
</evidence>
<dbReference type="SUPFAM" id="SSF49742">
    <property type="entry name" value="PHM/PNGase F"/>
    <property type="match status" value="1"/>
</dbReference>
<dbReference type="InterPro" id="IPR008977">
    <property type="entry name" value="PHM/PNGase_F_dom_sf"/>
</dbReference>
<dbReference type="InterPro" id="IPR014784">
    <property type="entry name" value="Cu2_ascorb_mOase-like_C"/>
</dbReference>
<dbReference type="Proteomes" id="UP001217089">
    <property type="component" value="Unassembled WGS sequence"/>
</dbReference>
<protein>
    <recommendedName>
        <fullName evidence="2">Copper type II ascorbate-dependent monooxygenase C-terminal domain-containing protein</fullName>
    </recommendedName>
</protein>
<sequence length="106" mass="12397">MPNLHGKINKTPLHQNYCLQYKPNRSELFDSYINQTDQNLKTPIQMLPGDEIKMSCLYMSKYKTTPTYYGQGVTSEMCYGFIYFYPIEHSPLSRCIDTGSFCFCTY</sequence>
<keyword evidence="1" id="KW-1015">Disulfide bond</keyword>
<dbReference type="Gene3D" id="2.60.120.230">
    <property type="match status" value="1"/>
</dbReference>
<keyword evidence="4" id="KW-1185">Reference proteome</keyword>